<protein>
    <submittedName>
        <fullName evidence="3">Uncharacterized protein</fullName>
    </submittedName>
</protein>
<dbReference type="EMBL" id="QEWP01000006">
    <property type="protein sequence ID" value="PWD99667.1"/>
    <property type="molecule type" value="Genomic_DNA"/>
</dbReference>
<organism evidence="3 4">
    <name type="scientific">Marinilabilia rubra</name>
    <dbReference type="NCBI Taxonomy" id="2162893"/>
    <lineage>
        <taxon>Bacteria</taxon>
        <taxon>Pseudomonadati</taxon>
        <taxon>Bacteroidota</taxon>
        <taxon>Bacteroidia</taxon>
        <taxon>Marinilabiliales</taxon>
        <taxon>Marinilabiliaceae</taxon>
        <taxon>Marinilabilia</taxon>
    </lineage>
</organism>
<proteinExistence type="predicted"/>
<evidence type="ECO:0000313" key="4">
    <source>
        <dbReference type="Proteomes" id="UP000244956"/>
    </source>
</evidence>
<feature type="coiled-coil region" evidence="1">
    <location>
        <begin position="25"/>
        <end position="52"/>
    </location>
</feature>
<keyword evidence="2" id="KW-0812">Transmembrane</keyword>
<evidence type="ECO:0000256" key="2">
    <source>
        <dbReference type="SAM" id="Phobius"/>
    </source>
</evidence>
<reference evidence="3 4" key="1">
    <citation type="submission" date="2018-05" db="EMBL/GenBank/DDBJ databases">
        <title>Marinilabilia rubrum sp. nov., isolated from saltern sediment.</title>
        <authorList>
            <person name="Zhang R."/>
        </authorList>
    </citation>
    <scope>NUCLEOTIDE SEQUENCE [LARGE SCALE GENOMIC DNA]</scope>
    <source>
        <strain evidence="3 4">WTE16</strain>
    </source>
</reference>
<keyword evidence="2" id="KW-0472">Membrane</keyword>
<sequence>MSSAGHIIDMINRAKQNEALKRNRRERTQRVLKAYRNEIRSYKNNKGCHEEISEVDLLRIKESIRKTIEKERRHQIFQTVVLLMSILGCLIYLVIKFLPVFKSLWF</sequence>
<evidence type="ECO:0000313" key="3">
    <source>
        <dbReference type="EMBL" id="PWD99667.1"/>
    </source>
</evidence>
<dbReference type="AlphaFoldDB" id="A0A2U2B9D5"/>
<accession>A0A2U2B9D5</accession>
<evidence type="ECO:0000256" key="1">
    <source>
        <dbReference type="SAM" id="Coils"/>
    </source>
</evidence>
<keyword evidence="1" id="KW-0175">Coiled coil</keyword>
<name>A0A2U2B9D5_9BACT</name>
<comment type="caution">
    <text evidence="3">The sequence shown here is derived from an EMBL/GenBank/DDBJ whole genome shotgun (WGS) entry which is preliminary data.</text>
</comment>
<dbReference type="Proteomes" id="UP000244956">
    <property type="component" value="Unassembled WGS sequence"/>
</dbReference>
<gene>
    <name evidence="3" type="ORF">DDZ16_09485</name>
</gene>
<keyword evidence="2" id="KW-1133">Transmembrane helix</keyword>
<feature type="transmembrane region" description="Helical" evidence="2">
    <location>
        <begin position="76"/>
        <end position="95"/>
    </location>
</feature>
<keyword evidence="4" id="KW-1185">Reference proteome</keyword>